<comment type="caution">
    <text evidence="2">The sequence shown here is derived from an EMBL/GenBank/DDBJ whole genome shotgun (WGS) entry which is preliminary data.</text>
</comment>
<evidence type="ECO:0000313" key="3">
    <source>
        <dbReference type="Proteomes" id="UP000178023"/>
    </source>
</evidence>
<feature type="transmembrane region" description="Helical" evidence="1">
    <location>
        <begin position="91"/>
        <end position="114"/>
    </location>
</feature>
<proteinExistence type="predicted"/>
<organism evidence="2 3">
    <name type="scientific">Candidatus Yanofskybacteria bacterium RIFCSPHIGHO2_01_FULL_45_42</name>
    <dbReference type="NCBI Taxonomy" id="1802671"/>
    <lineage>
        <taxon>Bacteria</taxon>
        <taxon>Candidatus Yanofskyibacteriota</taxon>
    </lineage>
</organism>
<feature type="transmembrane region" description="Helical" evidence="1">
    <location>
        <begin position="159"/>
        <end position="179"/>
    </location>
</feature>
<keyword evidence="1" id="KW-0472">Membrane</keyword>
<feature type="transmembrane region" description="Helical" evidence="1">
    <location>
        <begin position="185"/>
        <end position="208"/>
    </location>
</feature>
<feature type="transmembrane region" description="Helical" evidence="1">
    <location>
        <begin position="120"/>
        <end position="147"/>
    </location>
</feature>
<accession>A0A1F8F5A7</accession>
<evidence type="ECO:0008006" key="4">
    <source>
        <dbReference type="Google" id="ProtNLM"/>
    </source>
</evidence>
<dbReference type="InterPro" id="IPR008910">
    <property type="entry name" value="MSC_TM_helix"/>
</dbReference>
<evidence type="ECO:0000256" key="1">
    <source>
        <dbReference type="SAM" id="Phobius"/>
    </source>
</evidence>
<dbReference type="Proteomes" id="UP000178023">
    <property type="component" value="Unassembled WGS sequence"/>
</dbReference>
<name>A0A1F8F5A7_9BACT</name>
<dbReference type="AlphaFoldDB" id="A0A1F8F5A7"/>
<keyword evidence="1" id="KW-0812">Transmembrane</keyword>
<sequence>MEDKVLASDIVRTSLITLWSNVAAFLPRLIAAIVVFIIGWLIAMLLAKVAYHLVKVLRLDNALTKVGFRRAVEKSGLNLDSPKFFYELVKWFFMIVFLMAATNILGLSEVTVFLQKIVLYIPNVIVAAAVLLIGILLANFLEGFVVASVKAAGLASANLLGLLTKWAVFIFSLLVALSQLNVADYIINTLITGFVAATALALGLSFGLGGAKHADEMIGQLKKKIGE</sequence>
<feature type="transmembrane region" description="Helical" evidence="1">
    <location>
        <begin position="29"/>
        <end position="51"/>
    </location>
</feature>
<dbReference type="Gene3D" id="1.10.287.1260">
    <property type="match status" value="1"/>
</dbReference>
<protein>
    <recommendedName>
        <fullName evidence="4">Small-conductance mechanosensitive ion channel</fullName>
    </recommendedName>
</protein>
<reference evidence="2 3" key="1">
    <citation type="journal article" date="2016" name="Nat. Commun.">
        <title>Thousands of microbial genomes shed light on interconnected biogeochemical processes in an aquifer system.</title>
        <authorList>
            <person name="Anantharaman K."/>
            <person name="Brown C.T."/>
            <person name="Hug L.A."/>
            <person name="Sharon I."/>
            <person name="Castelle C.J."/>
            <person name="Probst A.J."/>
            <person name="Thomas B.C."/>
            <person name="Singh A."/>
            <person name="Wilkins M.J."/>
            <person name="Karaoz U."/>
            <person name="Brodie E.L."/>
            <person name="Williams K.H."/>
            <person name="Hubbard S.S."/>
            <person name="Banfield J.F."/>
        </authorList>
    </citation>
    <scope>NUCLEOTIDE SEQUENCE [LARGE SCALE GENOMIC DNA]</scope>
</reference>
<dbReference type="Pfam" id="PF05552">
    <property type="entry name" value="MS_channel_1st_1"/>
    <property type="match status" value="2"/>
</dbReference>
<evidence type="ECO:0000313" key="2">
    <source>
        <dbReference type="EMBL" id="OGN08311.1"/>
    </source>
</evidence>
<keyword evidence="1" id="KW-1133">Transmembrane helix</keyword>
<dbReference type="EMBL" id="MGJL01000007">
    <property type="protein sequence ID" value="OGN08311.1"/>
    <property type="molecule type" value="Genomic_DNA"/>
</dbReference>
<gene>
    <name evidence="2" type="ORF">A2750_00645</name>
</gene>